<dbReference type="OrthoDB" id="3238066at2"/>
<dbReference type="Pfam" id="PF07969">
    <property type="entry name" value="Amidohydro_3"/>
    <property type="match status" value="1"/>
</dbReference>
<dbReference type="GO" id="GO:0016810">
    <property type="term" value="F:hydrolase activity, acting on carbon-nitrogen (but not peptide) bonds"/>
    <property type="evidence" value="ECO:0007669"/>
    <property type="project" value="InterPro"/>
</dbReference>
<dbReference type="SUPFAM" id="SSF51338">
    <property type="entry name" value="Composite domain of metallo-dependent hydrolases"/>
    <property type="match status" value="1"/>
</dbReference>
<evidence type="ECO:0000259" key="1">
    <source>
        <dbReference type="Pfam" id="PF07969"/>
    </source>
</evidence>
<dbReference type="InterPro" id="IPR011059">
    <property type="entry name" value="Metal-dep_hydrolase_composite"/>
</dbReference>
<proteinExistence type="predicted"/>
<feature type="domain" description="Amidohydrolase 3" evidence="1">
    <location>
        <begin position="41"/>
        <end position="486"/>
    </location>
</feature>
<dbReference type="Gene3D" id="3.20.20.140">
    <property type="entry name" value="Metal-dependent hydrolases"/>
    <property type="match status" value="1"/>
</dbReference>
<dbReference type="PANTHER" id="PTHR22642:SF2">
    <property type="entry name" value="PROTEIN LONG AFTER FAR-RED 3"/>
    <property type="match status" value="1"/>
</dbReference>
<dbReference type="Proteomes" id="UP000462152">
    <property type="component" value="Unassembled WGS sequence"/>
</dbReference>
<dbReference type="InterPro" id="IPR032466">
    <property type="entry name" value="Metal_Hydrolase"/>
</dbReference>
<dbReference type="InterPro" id="IPR033932">
    <property type="entry name" value="YtcJ-like"/>
</dbReference>
<name>A0A7K1LGW5_9MICC</name>
<keyword evidence="2" id="KW-0378">Hydrolase</keyword>
<keyword evidence="3" id="KW-1185">Reference proteome</keyword>
<accession>A0A7K1LGW5</accession>
<organism evidence="2 3">
    <name type="scientific">Rothia koreensis</name>
    <dbReference type="NCBI Taxonomy" id="592378"/>
    <lineage>
        <taxon>Bacteria</taxon>
        <taxon>Bacillati</taxon>
        <taxon>Actinomycetota</taxon>
        <taxon>Actinomycetes</taxon>
        <taxon>Micrococcales</taxon>
        <taxon>Micrococcaceae</taxon>
        <taxon>Rothia</taxon>
    </lineage>
</organism>
<reference evidence="2 3" key="1">
    <citation type="submission" date="2019-12" db="EMBL/GenBank/DDBJ databases">
        <authorList>
            <person name="Li J."/>
            <person name="Shi Y."/>
            <person name="Xu G."/>
            <person name="Xiao D."/>
            <person name="Ran X."/>
        </authorList>
    </citation>
    <scope>NUCLEOTIDE SEQUENCE [LARGE SCALE GENOMIC DNA]</scope>
    <source>
        <strain evidence="2 3">JCM 15915</strain>
    </source>
</reference>
<dbReference type="InterPro" id="IPR013108">
    <property type="entry name" value="Amidohydro_3"/>
</dbReference>
<dbReference type="AlphaFoldDB" id="A0A7K1LGW5"/>
<evidence type="ECO:0000313" key="3">
    <source>
        <dbReference type="Proteomes" id="UP000462152"/>
    </source>
</evidence>
<dbReference type="Gene3D" id="3.10.310.70">
    <property type="match status" value="1"/>
</dbReference>
<dbReference type="SUPFAM" id="SSF51556">
    <property type="entry name" value="Metallo-dependent hydrolases"/>
    <property type="match status" value="1"/>
</dbReference>
<dbReference type="CDD" id="cd01300">
    <property type="entry name" value="YtcJ_like"/>
    <property type="match status" value="1"/>
</dbReference>
<evidence type="ECO:0000313" key="2">
    <source>
        <dbReference type="EMBL" id="MUN54426.1"/>
    </source>
</evidence>
<protein>
    <submittedName>
        <fullName evidence="2">Amidohydrolase family protein</fullName>
    </submittedName>
</protein>
<sequence>MDSFFLRTVRDPFGGDILDARIAHGRIEWGHGLEPDAEDHVVDADGRWLVPGLWDAHAHFDQWAQARSRLDLSGTPSPAAVTQAVGEALKQDRGGSVFFGFGYRSSAWQRQPTVTELDAVSGNRPVVLVSGDMHNGWLNSAAMTLLGVPPRDAIFNEDDWFPLFAKLEPLAPDPEAAVRDAALAAAARGVVGMVDLEFAANHDAWVRRSGQSEPLLRVRTGVYPDLLDDVLDRGLASGDALDESGLIRMGPLKIISDGSLGTRTAHCCEPYVGAEDLDHPRGVQNVPPEELNRLLDLAHQGGLDVALHALGDAAVGLALDAFESVGARGSVEHAQVVRPDDLDRMARLGITASVQPAHLIDDRDAMDRLWPDRADRIFAFRTMLDRGVRLAMGSDAPVAPLDPWLAMAAAVHRSGDGRPPWHQEEAITPREAFAASTDGVDRIRSGDAADVLLLDADPFAGATSDDAARTLAGMSVAATFVAGRPTHWDL</sequence>
<dbReference type="PANTHER" id="PTHR22642">
    <property type="entry name" value="IMIDAZOLONEPROPIONASE"/>
    <property type="match status" value="1"/>
</dbReference>
<dbReference type="Gene3D" id="2.30.40.10">
    <property type="entry name" value="Urease, subunit C, domain 1"/>
    <property type="match status" value="1"/>
</dbReference>
<dbReference type="EMBL" id="WOGT01000002">
    <property type="protein sequence ID" value="MUN54426.1"/>
    <property type="molecule type" value="Genomic_DNA"/>
</dbReference>
<dbReference type="RefSeq" id="WP_129315677.1">
    <property type="nucleotide sequence ID" value="NZ_NOIQ01000010.1"/>
</dbReference>
<gene>
    <name evidence="2" type="ORF">GMA10_04230</name>
</gene>
<comment type="caution">
    <text evidence="2">The sequence shown here is derived from an EMBL/GenBank/DDBJ whole genome shotgun (WGS) entry which is preliminary data.</text>
</comment>